<evidence type="ECO:0000313" key="1">
    <source>
        <dbReference type="EMBL" id="MED7827933.1"/>
    </source>
</evidence>
<gene>
    <name evidence="1" type="ORF">VXC91_40130</name>
</gene>
<dbReference type="Proteomes" id="UP001333996">
    <property type="component" value="Unassembled WGS sequence"/>
</dbReference>
<dbReference type="EMBL" id="JAYWVC010000289">
    <property type="protein sequence ID" value="MED7827933.1"/>
    <property type="molecule type" value="Genomic_DNA"/>
</dbReference>
<proteinExistence type="predicted"/>
<accession>A0ABU7FVV8</accession>
<sequence length="125" mass="12887">MRLHRNGSGRRQVKAPAGAGPLSSAAVAYGGVVAVGQDTAQDHGIALRWNDGAAQLKTLPAPADGALVQPAGVDAGARTATMVGSTLRRRRRWGLRRRAGRPALACPGTDATVWRVEATVRVGGS</sequence>
<organism evidence="1 2">
    <name type="scientific">Streptomyces chiangmaiensis</name>
    <dbReference type="NCBI Taxonomy" id="766497"/>
    <lineage>
        <taxon>Bacteria</taxon>
        <taxon>Bacillati</taxon>
        <taxon>Actinomycetota</taxon>
        <taxon>Actinomycetes</taxon>
        <taxon>Kitasatosporales</taxon>
        <taxon>Streptomycetaceae</taxon>
        <taxon>Streptomyces</taxon>
    </lineage>
</organism>
<dbReference type="RefSeq" id="WP_329512298.1">
    <property type="nucleotide sequence ID" value="NZ_BAAAYZ010000007.1"/>
</dbReference>
<evidence type="ECO:0000313" key="2">
    <source>
        <dbReference type="Proteomes" id="UP001333996"/>
    </source>
</evidence>
<name>A0ABU7FVV8_9ACTN</name>
<reference evidence="1" key="1">
    <citation type="submission" date="2024-01" db="EMBL/GenBank/DDBJ databases">
        <title>First draft genome sequence data of TA4-1, the type strain of Gram-positive actinobacterium Streptomyces chiangmaiensis.</title>
        <authorList>
            <person name="Yasawong M."/>
            <person name="Nantapong N."/>
        </authorList>
    </citation>
    <scope>NUCLEOTIDE SEQUENCE</scope>
    <source>
        <strain evidence="1">TA4-1</strain>
    </source>
</reference>
<comment type="caution">
    <text evidence="1">The sequence shown here is derived from an EMBL/GenBank/DDBJ whole genome shotgun (WGS) entry which is preliminary data.</text>
</comment>
<evidence type="ECO:0008006" key="3">
    <source>
        <dbReference type="Google" id="ProtNLM"/>
    </source>
</evidence>
<keyword evidence="2" id="KW-1185">Reference proteome</keyword>
<protein>
    <recommendedName>
        <fullName evidence="3">ASPIC/UnbV domain-containing protein</fullName>
    </recommendedName>
</protein>